<evidence type="ECO:0000256" key="2">
    <source>
        <dbReference type="ARBA" id="ARBA00022803"/>
    </source>
</evidence>
<evidence type="ECO:0000256" key="3">
    <source>
        <dbReference type="SAM" id="Phobius"/>
    </source>
</evidence>
<dbReference type="Proteomes" id="UP000017842">
    <property type="component" value="Unassembled WGS sequence"/>
</dbReference>
<dbReference type="SUPFAM" id="SSF48452">
    <property type="entry name" value="TPR-like"/>
    <property type="match status" value="1"/>
</dbReference>
<evidence type="ECO:0008006" key="6">
    <source>
        <dbReference type="Google" id="ProtNLM"/>
    </source>
</evidence>
<comment type="caution">
    <text evidence="4">The sequence shown here is derived from an EMBL/GenBank/DDBJ whole genome shotgun (WGS) entry which is preliminary data.</text>
</comment>
<name>V5BQW7_9GAMM</name>
<feature type="transmembrane region" description="Helical" evidence="3">
    <location>
        <begin position="153"/>
        <end position="173"/>
    </location>
</feature>
<accession>V5BQW7</accession>
<evidence type="ECO:0000256" key="1">
    <source>
        <dbReference type="ARBA" id="ARBA00022737"/>
    </source>
</evidence>
<keyword evidence="3" id="KW-0812">Transmembrane</keyword>
<feature type="transmembrane region" description="Helical" evidence="3">
    <location>
        <begin position="342"/>
        <end position="363"/>
    </location>
</feature>
<evidence type="ECO:0000313" key="5">
    <source>
        <dbReference type="Proteomes" id="UP000017842"/>
    </source>
</evidence>
<feature type="transmembrane region" description="Helical" evidence="3">
    <location>
        <begin position="12"/>
        <end position="31"/>
    </location>
</feature>
<protein>
    <recommendedName>
        <fullName evidence="6">Tetratricopeptide repeat protein</fullName>
    </recommendedName>
</protein>
<feature type="transmembrane region" description="Helical" evidence="3">
    <location>
        <begin position="394"/>
        <end position="412"/>
    </location>
</feature>
<dbReference type="InterPro" id="IPR011990">
    <property type="entry name" value="TPR-like_helical_dom_sf"/>
</dbReference>
<dbReference type="STRING" id="1116472.MGMO_174c00290"/>
<dbReference type="PATRIC" id="fig|1116472.3.peg.3899"/>
<gene>
    <name evidence="4" type="ORF">MGMO_174c00290</name>
</gene>
<keyword evidence="2" id="KW-0802">TPR repeat</keyword>
<keyword evidence="1" id="KW-0677">Repeat</keyword>
<proteinExistence type="predicted"/>
<keyword evidence="5" id="KW-1185">Reference proteome</keyword>
<feature type="transmembrane region" description="Helical" evidence="3">
    <location>
        <begin position="129"/>
        <end position="147"/>
    </location>
</feature>
<dbReference type="InterPro" id="IPR052346">
    <property type="entry name" value="O-mannosyl-transferase_TMTC"/>
</dbReference>
<dbReference type="eggNOG" id="COG0457">
    <property type="taxonomic scope" value="Bacteria"/>
</dbReference>
<evidence type="ECO:0000313" key="4">
    <source>
        <dbReference type="EMBL" id="ESS66963.1"/>
    </source>
</evidence>
<dbReference type="Gene3D" id="1.25.40.10">
    <property type="entry name" value="Tetratricopeptide repeat domain"/>
    <property type="match status" value="1"/>
</dbReference>
<feature type="transmembrane region" description="Helical" evidence="3">
    <location>
        <begin position="210"/>
        <end position="225"/>
    </location>
</feature>
<reference evidence="4 5" key="1">
    <citation type="journal article" date="2013" name="Genome Announc.">
        <title>Draft Genome Sequence of the Methanotrophic Gammaproteobacterium Methyloglobulus morosus DSM 22980 Strain KoM1.</title>
        <authorList>
            <person name="Poehlein A."/>
            <person name="Deutzmann J.S."/>
            <person name="Daniel R."/>
            <person name="Simeonova D.D."/>
        </authorList>
    </citation>
    <scope>NUCLEOTIDE SEQUENCE [LARGE SCALE GENOMIC DNA]</scope>
    <source>
        <strain evidence="4 5">KoM1</strain>
    </source>
</reference>
<sequence length="650" mass="73054">MTIKGNLILSFTKLYAALLIPISAICFLIYWPGLSGGFLFDDNANLNQLGDFNGVRNFETFVLFVGNGIAGPTGRPLSLLSFLLNGSTWPTDPYPFKLTNVLLHLLSGFFLYLLSRLIFLSFNLKPKQAVVAAIIATSFWLLHPFFVSTVLYVVQRMAMLSAFFSIVGLWLYCKGRLRLGDNNNRSGYITMSLGLGSGTLLAILSKENGVLLPLLAACVELCIFRHPSSIARPINRYWSWAFLVLPSFVVAAYLIHSIEPYTFTHSFGNRDFNLPERLLTENRIMTGYLYNLLIPKLSYPGLLYENIEVSKSLWQPLSTLFCTLFIIGLFFSALMLRKRFPFFALAVLFFFAGHVLESTTIGLELYFEHRNYLPAIFLFMPAGYYFVTQQSRLIKGFIIALLVICPIFTYQLSSLWGNDLALTQVWAKQNPTSSRAQLSAALALENKGYQLATLGLLSQAKATIPDSLDLHWYWLKLKCRLQGVSADEFAEIKQVSSTVPFQIHQYNMLQATIDTMLNPDCKGVNSENALVLLDVLQTNPGILQDSGRLFQLHHLKGLVYASTNRPKEALAEYKKVLALRGNIEHGLIQMGVLASHGFFPEALEHLNDVDKILAGQPQPSQTLFKTKLDYQAEIARIRQNLLDDIKASKK</sequence>
<dbReference type="PANTHER" id="PTHR44227:SF3">
    <property type="entry name" value="PROTEIN O-MANNOSYL-TRANSFERASE TMTC4"/>
    <property type="match status" value="1"/>
</dbReference>
<feature type="transmembrane region" description="Helical" evidence="3">
    <location>
        <begin position="237"/>
        <end position="255"/>
    </location>
</feature>
<dbReference type="EMBL" id="AYLO01000159">
    <property type="protein sequence ID" value="ESS66963.1"/>
    <property type="molecule type" value="Genomic_DNA"/>
</dbReference>
<keyword evidence="3" id="KW-1133">Transmembrane helix</keyword>
<feature type="transmembrane region" description="Helical" evidence="3">
    <location>
        <begin position="101"/>
        <end position="122"/>
    </location>
</feature>
<feature type="transmembrane region" description="Helical" evidence="3">
    <location>
        <begin position="185"/>
        <end position="204"/>
    </location>
</feature>
<dbReference type="PANTHER" id="PTHR44227">
    <property type="match status" value="1"/>
</dbReference>
<dbReference type="AlphaFoldDB" id="V5BQW7"/>
<organism evidence="4 5">
    <name type="scientific">Methyloglobulus morosus KoM1</name>
    <dbReference type="NCBI Taxonomy" id="1116472"/>
    <lineage>
        <taxon>Bacteria</taxon>
        <taxon>Pseudomonadati</taxon>
        <taxon>Pseudomonadota</taxon>
        <taxon>Gammaproteobacteria</taxon>
        <taxon>Methylococcales</taxon>
        <taxon>Methylococcaceae</taxon>
        <taxon>Methyloglobulus</taxon>
    </lineage>
</organism>
<keyword evidence="3" id="KW-0472">Membrane</keyword>
<feature type="transmembrane region" description="Helical" evidence="3">
    <location>
        <begin position="369"/>
        <end position="387"/>
    </location>
</feature>
<feature type="transmembrane region" description="Helical" evidence="3">
    <location>
        <begin position="313"/>
        <end position="335"/>
    </location>
</feature>